<name>A0A417Z6I6_9MICO</name>
<sequence length="204" mass="21735">MSANIELGSVADVTAAAAALAGLALSARSLKVAQSANDTAERTRTETIDAARTAASREDDRDRRALASHLQAWWAYTEDPSISTNGAKMYGVVVSNRGSTSAVFHDVRIATVGNNHPSGEDIEIVTVPPGLYFVASNAVTGGSAWGRPVLVTDESAFFPLTFARKYDVTTIRFRDQLGTPWQWRPTDGLVEVAPEAGRETAATP</sequence>
<evidence type="ECO:0000313" key="1">
    <source>
        <dbReference type="EMBL" id="RHW46224.1"/>
    </source>
</evidence>
<protein>
    <submittedName>
        <fullName evidence="1">Uncharacterized protein</fullName>
    </submittedName>
</protein>
<dbReference type="Proteomes" id="UP000285376">
    <property type="component" value="Unassembled WGS sequence"/>
</dbReference>
<proteinExistence type="predicted"/>
<gene>
    <name evidence="1" type="ORF">D1832_07165</name>
</gene>
<dbReference type="AlphaFoldDB" id="A0A417Z6I6"/>
<accession>A0A417Z6I6</accession>
<reference evidence="1 2" key="1">
    <citation type="submission" date="2018-08" db="EMBL/GenBank/DDBJ databases">
        <title>Whole genome sequence analysis of Dermacoccus abyssi bacteria isolated from Deep Mariana trench Micromonospora spp reveals genes involved in the environmental adaptation and production of secondary metabolites.</title>
        <authorList>
            <person name="Abdel-Mageed W.M."/>
            <person name="Lehri B."/>
            <person name="Nouioui I."/>
            <person name="Goodfellow I."/>
            <person name="Jaspars M."/>
            <person name="Karlyshev A."/>
        </authorList>
    </citation>
    <scope>NUCLEOTIDE SEQUENCE [LARGE SCALE GENOMIC DNA]</scope>
    <source>
        <strain evidence="1 2">MT1.1</strain>
    </source>
</reference>
<comment type="caution">
    <text evidence="1">The sequence shown here is derived from an EMBL/GenBank/DDBJ whole genome shotgun (WGS) entry which is preliminary data.</text>
</comment>
<evidence type="ECO:0000313" key="2">
    <source>
        <dbReference type="Proteomes" id="UP000285376"/>
    </source>
</evidence>
<organism evidence="1 2">
    <name type="scientific">Dermacoccus abyssi</name>
    <dbReference type="NCBI Taxonomy" id="322596"/>
    <lineage>
        <taxon>Bacteria</taxon>
        <taxon>Bacillati</taxon>
        <taxon>Actinomycetota</taxon>
        <taxon>Actinomycetes</taxon>
        <taxon>Micrococcales</taxon>
        <taxon>Dermacoccaceae</taxon>
        <taxon>Dermacoccus</taxon>
    </lineage>
</organism>
<dbReference type="EMBL" id="QWLM01000006">
    <property type="protein sequence ID" value="RHW46224.1"/>
    <property type="molecule type" value="Genomic_DNA"/>
</dbReference>